<keyword evidence="9" id="KW-1185">Reference proteome</keyword>
<sequence>MLLDIPSEALWPLFAVAGLLLLLRGADDERLARAIVPTMVAVIVAYYLSWRFASTLSGPGLGPADRVFILAFLGVELLAFADGMILMLLLSRRRDNSAEADRHEARLASLDPSALPAVDVFIPTYNEPIEVLERTIVAAMALDWPCLRVWVLDDGRRDWLRAWCAARGVGYLTRPDNKGAKAGNINAALARTDAPFVLVLDADFAPRANFLRRTMGFFDDPRVGIVQAPHRFFNPDPMQQNLALQRVLPDDQRLFFDVIMPARDAWDVAFCCGSNGIIRRAALDAVGGKLPTGSITEDMLLTLVMLRKGYVTRYLNETLALGLAPESTDAFFVQRARWARGAIQILYLRAGPLGPGLTLLQRLFFLPTHWLSGSLVQSFSLVAPVVFMLTGLVPIANVGVPEVLAYQIPVVLAYMGGLQLLSRGAYHPLAAVVLSAFSAVRLLPAVLVTLFRPYGHAFRVTPKGRDAASRVADRLVVGTAFAVIAATLAGLVLNTALEVRIVERMALIPVVAGWSIVNAVVLLLVIVLAVPRHSGRAEERFAMGGEPAALIVNGERLEAALIDLSVTGALVEPRASLPFRRGDRVTVALSKVPTLEATIVGVRGARLGLRFEAVSDAARAALIRRLFSEAHDPVLAQAPARGTLPALLARLLLGAPPQPA</sequence>
<evidence type="ECO:0000256" key="3">
    <source>
        <dbReference type="ARBA" id="ARBA00022679"/>
    </source>
</evidence>
<dbReference type="CDD" id="cd06421">
    <property type="entry name" value="CESA_CelA_like"/>
    <property type="match status" value="1"/>
</dbReference>
<feature type="transmembrane region" description="Helical" evidence="5">
    <location>
        <begin position="428"/>
        <end position="451"/>
    </location>
</feature>
<dbReference type="Proteomes" id="UP000694001">
    <property type="component" value="Chromosome"/>
</dbReference>
<evidence type="ECO:0000256" key="1">
    <source>
        <dbReference type="ARBA" id="ARBA00004141"/>
    </source>
</evidence>
<dbReference type="GO" id="GO:0005886">
    <property type="term" value="C:plasma membrane"/>
    <property type="evidence" value="ECO:0007669"/>
    <property type="project" value="TreeGrafter"/>
</dbReference>
<accession>A0A975U5R5</accession>
<feature type="transmembrane region" description="Helical" evidence="5">
    <location>
        <begin position="505"/>
        <end position="530"/>
    </location>
</feature>
<feature type="transmembrane region" description="Helical" evidence="5">
    <location>
        <begin position="68"/>
        <end position="90"/>
    </location>
</feature>
<dbReference type="KEGG" id="elio:KO353_05130"/>
<evidence type="ECO:0000313" key="8">
    <source>
        <dbReference type="EMBL" id="QXM25596.1"/>
    </source>
</evidence>
<dbReference type="RefSeq" id="WP_218286652.1">
    <property type="nucleotide sequence ID" value="NZ_CP076448.1"/>
</dbReference>
<keyword evidence="4 5" id="KW-1133">Transmembrane helix</keyword>
<feature type="transmembrane region" description="Helical" evidence="5">
    <location>
        <begin position="6"/>
        <end position="23"/>
    </location>
</feature>
<feature type="transmembrane region" description="Helical" evidence="5">
    <location>
        <begin position="376"/>
        <end position="396"/>
    </location>
</feature>
<feature type="transmembrane region" description="Helical" evidence="5">
    <location>
        <begin position="345"/>
        <end position="364"/>
    </location>
</feature>
<dbReference type="InterPro" id="IPR050321">
    <property type="entry name" value="Glycosyltr_2/OpgH_subfam"/>
</dbReference>
<feature type="transmembrane region" description="Helical" evidence="5">
    <location>
        <begin position="30"/>
        <end position="48"/>
    </location>
</feature>
<protein>
    <submittedName>
        <fullName evidence="8">Glycosyltransferase</fullName>
        <ecNumber evidence="8">2.4.-.-</ecNumber>
    </submittedName>
</protein>
<dbReference type="InterPro" id="IPR009875">
    <property type="entry name" value="PilZ_domain"/>
</dbReference>
<dbReference type="PANTHER" id="PTHR43867">
    <property type="entry name" value="CELLULOSE SYNTHASE CATALYTIC SUBUNIT A [UDP-FORMING]"/>
    <property type="match status" value="1"/>
</dbReference>
<gene>
    <name evidence="8" type="ORF">KO353_05130</name>
</gene>
<feature type="transmembrane region" description="Helical" evidence="5">
    <location>
        <begin position="471"/>
        <end position="493"/>
    </location>
</feature>
<dbReference type="Pfam" id="PF00535">
    <property type="entry name" value="Glycos_transf_2"/>
    <property type="match status" value="1"/>
</dbReference>
<proteinExistence type="predicted"/>
<dbReference type="EMBL" id="CP076448">
    <property type="protein sequence ID" value="QXM25596.1"/>
    <property type="molecule type" value="Genomic_DNA"/>
</dbReference>
<feature type="domain" description="PilZ" evidence="7">
    <location>
        <begin position="547"/>
        <end position="627"/>
    </location>
</feature>
<evidence type="ECO:0000256" key="4">
    <source>
        <dbReference type="ARBA" id="ARBA00022989"/>
    </source>
</evidence>
<keyword evidence="3 8" id="KW-0808">Transferase</keyword>
<evidence type="ECO:0000256" key="5">
    <source>
        <dbReference type="SAM" id="Phobius"/>
    </source>
</evidence>
<name>A0A975U5R5_9PROT</name>
<dbReference type="AlphaFoldDB" id="A0A975U5R5"/>
<feature type="domain" description="Glycosyltransferase 2-like" evidence="6">
    <location>
        <begin position="120"/>
        <end position="286"/>
    </location>
</feature>
<keyword evidence="2 8" id="KW-0328">Glycosyltransferase</keyword>
<dbReference type="GO" id="GO:0016758">
    <property type="term" value="F:hexosyltransferase activity"/>
    <property type="evidence" value="ECO:0007669"/>
    <property type="project" value="TreeGrafter"/>
</dbReference>
<evidence type="ECO:0000313" key="9">
    <source>
        <dbReference type="Proteomes" id="UP000694001"/>
    </source>
</evidence>
<reference evidence="8" key="1">
    <citation type="submission" date="2021-06" db="EMBL/GenBank/DDBJ databases">
        <title>Elioraea tepida, sp. nov., a moderately thermophilic aerobic anoxygenic phototrophic bacterium isolated from an alkaline siliceous hot spring mat community in Yellowstone National Park, WY, USA.</title>
        <authorList>
            <person name="Saini M.K."/>
            <person name="Yoshida S."/>
            <person name="Sebastian A."/>
            <person name="Hirose S."/>
            <person name="Hara E."/>
            <person name="Tamaki H."/>
            <person name="Soulier N.T."/>
            <person name="Albert I."/>
            <person name="Hanada S."/>
            <person name="Bryant D.A."/>
            <person name="Tank M."/>
        </authorList>
    </citation>
    <scope>NUCLEOTIDE SEQUENCE</scope>
    <source>
        <strain evidence="8">MS-P2</strain>
    </source>
</reference>
<dbReference type="PANTHER" id="PTHR43867:SF2">
    <property type="entry name" value="CELLULOSE SYNTHASE CATALYTIC SUBUNIT A [UDP-FORMING]"/>
    <property type="match status" value="1"/>
</dbReference>
<dbReference type="EC" id="2.4.-.-" evidence="8"/>
<keyword evidence="5" id="KW-0812">Transmembrane</keyword>
<dbReference type="GO" id="GO:0035438">
    <property type="term" value="F:cyclic-di-GMP binding"/>
    <property type="evidence" value="ECO:0007669"/>
    <property type="project" value="InterPro"/>
</dbReference>
<keyword evidence="5" id="KW-0472">Membrane</keyword>
<dbReference type="InterPro" id="IPR001173">
    <property type="entry name" value="Glyco_trans_2-like"/>
</dbReference>
<dbReference type="Pfam" id="PF07238">
    <property type="entry name" value="PilZ"/>
    <property type="match status" value="1"/>
</dbReference>
<evidence type="ECO:0000259" key="6">
    <source>
        <dbReference type="Pfam" id="PF00535"/>
    </source>
</evidence>
<evidence type="ECO:0000259" key="7">
    <source>
        <dbReference type="Pfam" id="PF07238"/>
    </source>
</evidence>
<comment type="subcellular location">
    <subcellularLocation>
        <location evidence="1">Membrane</location>
        <topology evidence="1">Multi-pass membrane protein</topology>
    </subcellularLocation>
</comment>
<evidence type="ECO:0000256" key="2">
    <source>
        <dbReference type="ARBA" id="ARBA00022676"/>
    </source>
</evidence>
<feature type="transmembrane region" description="Helical" evidence="5">
    <location>
        <begin position="403"/>
        <end position="422"/>
    </location>
</feature>
<organism evidence="8 9">
    <name type="scientific">Elioraea tepida</name>
    <dbReference type="NCBI Taxonomy" id="2843330"/>
    <lineage>
        <taxon>Bacteria</taxon>
        <taxon>Pseudomonadati</taxon>
        <taxon>Pseudomonadota</taxon>
        <taxon>Alphaproteobacteria</taxon>
        <taxon>Acetobacterales</taxon>
        <taxon>Elioraeaceae</taxon>
        <taxon>Elioraea</taxon>
    </lineage>
</organism>